<dbReference type="KEGG" id="ruf:TH63_15970"/>
<feature type="chain" id="PRO_5005210913" description="Type IX secretion system membrane protein PorP/SprF" evidence="1">
    <location>
        <begin position="22"/>
        <end position="341"/>
    </location>
</feature>
<accession>A0A0H4VLT7</accession>
<dbReference type="EMBL" id="CP010777">
    <property type="protein sequence ID" value="AKQ46780.1"/>
    <property type="molecule type" value="Genomic_DNA"/>
</dbReference>
<evidence type="ECO:0000313" key="2">
    <source>
        <dbReference type="EMBL" id="AKQ46780.1"/>
    </source>
</evidence>
<dbReference type="OrthoDB" id="850919at2"/>
<gene>
    <name evidence="2" type="ORF">TH63_15970</name>
</gene>
<evidence type="ECO:0000313" key="3">
    <source>
        <dbReference type="Proteomes" id="UP000036458"/>
    </source>
</evidence>
<dbReference type="AlphaFoldDB" id="A0A0H4VLT7"/>
<name>A0A0H4VLT7_9BACT</name>
<feature type="signal peptide" evidence="1">
    <location>
        <begin position="1"/>
        <end position="21"/>
    </location>
</feature>
<keyword evidence="3" id="KW-1185">Reference proteome</keyword>
<evidence type="ECO:0008006" key="4">
    <source>
        <dbReference type="Google" id="ProtNLM"/>
    </source>
</evidence>
<keyword evidence="1" id="KW-0732">Signal</keyword>
<evidence type="ECO:0000256" key="1">
    <source>
        <dbReference type="SAM" id="SignalP"/>
    </source>
</evidence>
<organism evidence="2 3">
    <name type="scientific">Rufibacter radiotolerans</name>
    <dbReference type="NCBI Taxonomy" id="1379910"/>
    <lineage>
        <taxon>Bacteria</taxon>
        <taxon>Pseudomonadati</taxon>
        <taxon>Bacteroidota</taxon>
        <taxon>Cytophagia</taxon>
        <taxon>Cytophagales</taxon>
        <taxon>Hymenobacteraceae</taxon>
        <taxon>Rufibacter</taxon>
    </lineage>
</organism>
<proteinExistence type="predicted"/>
<dbReference type="RefSeq" id="WP_048921824.1">
    <property type="nucleotide sequence ID" value="NZ_CP010777.1"/>
</dbReference>
<reference evidence="2 3" key="1">
    <citation type="submission" date="2015-01" db="EMBL/GenBank/DDBJ databases">
        <title>Rufibacter sp./DG31D/ whole genome sequencing.</title>
        <authorList>
            <person name="Kim M.K."/>
            <person name="Srinivasan S."/>
            <person name="Lee J.-J."/>
        </authorList>
    </citation>
    <scope>NUCLEOTIDE SEQUENCE [LARGE SCALE GENOMIC DNA]</scope>
    <source>
        <strain evidence="2 3">DG31D</strain>
    </source>
</reference>
<sequence>MAQLKKPVFLVLLFLCLSASAYSQTNGVEEAQPAGGVSTLALEYFKIRFTREQKKLLQNRDLEFLYSIAADGTATLEKIDGVTNPTILDSLTLASGRLHKFKPRKVNGVAENGLYGMTIRFPSPMAMGIQGAQEYTQTAYEGFEYIHRSGQRFDIIFGGVANTFLGKAGDYLGAGGGMKLEMLYAGKKGVGGGMLMSFYGNGLTQDFPIASDRKQNAAPPTLMLGLAANKMLASKERREFLLQLELNYVVQNITPKENEQDENWTQFHGFSPGLVAHYAVQLGKPKAYYYYGTPSLYHHYLNFHVALRPMFMNHRNASGTMAEAGVSYRLGVHLVDEYRIK</sequence>
<protein>
    <recommendedName>
        <fullName evidence="4">Type IX secretion system membrane protein PorP/SprF</fullName>
    </recommendedName>
</protein>
<dbReference type="PATRIC" id="fig|1379910.4.peg.3483"/>
<dbReference type="Proteomes" id="UP000036458">
    <property type="component" value="Chromosome"/>
</dbReference>